<dbReference type="InterPro" id="IPR036156">
    <property type="entry name" value="Beta-gal/glucu_dom_sf"/>
</dbReference>
<feature type="domain" description="Glycoside hydrolase family 2 immunoglobulin-like beta-sandwich" evidence="3">
    <location>
        <begin position="38"/>
        <end position="127"/>
    </location>
</feature>
<dbReference type="InterPro" id="IPR017853">
    <property type="entry name" value="GH"/>
</dbReference>
<dbReference type="Gene3D" id="3.40.50.880">
    <property type="match status" value="1"/>
</dbReference>
<evidence type="ECO:0000259" key="3">
    <source>
        <dbReference type="Pfam" id="PF00703"/>
    </source>
</evidence>
<name>A0ABS3YA29_9BACT</name>
<evidence type="ECO:0000259" key="4">
    <source>
        <dbReference type="Pfam" id="PF02836"/>
    </source>
</evidence>
<feature type="domain" description="Glycoside hydrolase family 2 catalytic" evidence="4">
    <location>
        <begin position="132"/>
        <end position="255"/>
    </location>
</feature>
<dbReference type="SUPFAM" id="SSF52317">
    <property type="entry name" value="Class I glutamine amidotransferase-like"/>
    <property type="match status" value="1"/>
</dbReference>
<feature type="signal peptide" evidence="2">
    <location>
        <begin position="1"/>
        <end position="22"/>
    </location>
</feature>
<comment type="similarity">
    <text evidence="1">Belongs to the glycosyl hydrolase 2 family.</text>
</comment>
<gene>
    <name evidence="5" type="ORF">J7I43_03180</name>
</gene>
<proteinExistence type="inferred from homology"/>
<evidence type="ECO:0000256" key="2">
    <source>
        <dbReference type="SAM" id="SignalP"/>
    </source>
</evidence>
<dbReference type="PANTHER" id="PTHR42732:SF1">
    <property type="entry name" value="BETA-MANNOSIDASE"/>
    <property type="match status" value="1"/>
</dbReference>
<sequence length="950" mass="106174">MNVFRKLALLHMALVLYCQLSANGVPQRITTFTTLSSVKLEAIFDGLPAAGAQYRIRITDSLTGTTIFDQALTPSAVLAEEKKLVFHTGHINARSWTPSVPNLYQLSFTVSEPGRQEQTLQRRIGFRFFESRNGQLWLNGKPVFLRGIAINPPGRGIPDSIEKSRRFAEEYVRFMKSLHVNIIRIPNNENWYDVCDELGMMVFGGNYSSTVMGEKPPAAYDKAVNWYKNEAYADIASHPSLMVYAMTNEVPYTGEISERWEKFLSYAHPALRRWDSTRLYIANAGYGYGKSGDICDLHRYWGWYYCSPFNFINIRNNAAIVPFPKKVQPVTFTECVGNYTGPDGKYNLTPDHKNPGSQLNWTGHAPWNEQARLADEHQSFTFKKATELFRRLRVINPELSGVFPFTILFYNWNNVQQFVDMDPKPVTRQARLSYQPLLVSWENWTTQAYAGATIQPVLHVVNDDDRFEDLRNAKLVYQLRSNGHITILSDTLQLPAVAYYSTWQKKLSIILPATLQSGNYELVGKILRENKVVSENYDALYIGIKSATPTVSNIYLYDPSGKTAAAFNRGNIPFRKLASLQQLPAGATVVLGENSAQTQMSSLRSFVRAGGRVLCLRQDSAHMPALNSLLPVPVKNITAQLDVPTYPPPPRPSRNGLYLNPERPEHPVFNGIARERLRVWSDYTGWNESQPGFPAVYPVTDGFVPVHKKDLEHIAVLGNYGVALEGMALAEFFDGKGSLLLCGLDLAARAGIDPVADRMLTNLVNYMAGKPGHDRYPLITAPIVWGDYDTEKGVLTGVNSGLMVHAVPRAPANIKSTVRVTREGNRFQGAGGGFNTRPGVQYVANGRRMYGPYILRGFGNVPEPIDTTGNIGEGFFWCRVPEGRKTAATLVWNQADEALPITVQVNGQAPVRKEIAAGASTWVDCPLNSTTVKMQYSGDRRLVLLETAFR</sequence>
<evidence type="ECO:0000313" key="6">
    <source>
        <dbReference type="Proteomes" id="UP000679126"/>
    </source>
</evidence>
<evidence type="ECO:0000256" key="1">
    <source>
        <dbReference type="ARBA" id="ARBA00007401"/>
    </source>
</evidence>
<keyword evidence="2" id="KW-0732">Signal</keyword>
<dbReference type="InterPro" id="IPR029062">
    <property type="entry name" value="Class_I_gatase-like"/>
</dbReference>
<accession>A0ABS3YA29</accession>
<dbReference type="Pfam" id="PF00703">
    <property type="entry name" value="Glyco_hydro_2"/>
    <property type="match status" value="1"/>
</dbReference>
<dbReference type="Gene3D" id="3.20.20.80">
    <property type="entry name" value="Glycosidases"/>
    <property type="match status" value="1"/>
</dbReference>
<evidence type="ECO:0008006" key="7">
    <source>
        <dbReference type="Google" id="ProtNLM"/>
    </source>
</evidence>
<reference evidence="6" key="1">
    <citation type="submission" date="2021-03" db="EMBL/GenBank/DDBJ databases">
        <title>Assistant Professor.</title>
        <authorList>
            <person name="Huq M.A."/>
        </authorList>
    </citation>
    <scope>NUCLEOTIDE SEQUENCE [LARGE SCALE GENOMIC DNA]</scope>
    <source>
        <strain evidence="6">MAH-28</strain>
    </source>
</reference>
<dbReference type="RefSeq" id="WP_209143146.1">
    <property type="nucleotide sequence ID" value="NZ_JAGHKP010000001.1"/>
</dbReference>
<organism evidence="5 6">
    <name type="scientific">Chitinophaga chungangae</name>
    <dbReference type="NCBI Taxonomy" id="2821488"/>
    <lineage>
        <taxon>Bacteria</taxon>
        <taxon>Pseudomonadati</taxon>
        <taxon>Bacteroidota</taxon>
        <taxon>Chitinophagia</taxon>
        <taxon>Chitinophagales</taxon>
        <taxon>Chitinophagaceae</taxon>
        <taxon>Chitinophaga</taxon>
    </lineage>
</organism>
<dbReference type="SUPFAM" id="SSF51445">
    <property type="entry name" value="(Trans)glycosidases"/>
    <property type="match status" value="1"/>
</dbReference>
<dbReference type="EMBL" id="JAGHKP010000001">
    <property type="protein sequence ID" value="MBO9151193.1"/>
    <property type="molecule type" value="Genomic_DNA"/>
</dbReference>
<evidence type="ECO:0000313" key="5">
    <source>
        <dbReference type="EMBL" id="MBO9151193.1"/>
    </source>
</evidence>
<dbReference type="Pfam" id="PF02836">
    <property type="entry name" value="Glyco_hydro_2_C"/>
    <property type="match status" value="1"/>
</dbReference>
<comment type="caution">
    <text evidence="5">The sequence shown here is derived from an EMBL/GenBank/DDBJ whole genome shotgun (WGS) entry which is preliminary data.</text>
</comment>
<dbReference type="InterPro" id="IPR006102">
    <property type="entry name" value="Ig-like_GH2"/>
</dbReference>
<dbReference type="SUPFAM" id="SSF49303">
    <property type="entry name" value="beta-Galactosidase/glucuronidase domain"/>
    <property type="match status" value="1"/>
</dbReference>
<dbReference type="InterPro" id="IPR006103">
    <property type="entry name" value="Glyco_hydro_2_cat"/>
</dbReference>
<dbReference type="Proteomes" id="UP000679126">
    <property type="component" value="Unassembled WGS sequence"/>
</dbReference>
<dbReference type="PANTHER" id="PTHR42732">
    <property type="entry name" value="BETA-GALACTOSIDASE"/>
    <property type="match status" value="1"/>
</dbReference>
<feature type="chain" id="PRO_5046817346" description="Beta-galactosidase" evidence="2">
    <location>
        <begin position="23"/>
        <end position="950"/>
    </location>
</feature>
<dbReference type="InterPro" id="IPR051913">
    <property type="entry name" value="GH2_Domain-Containing"/>
</dbReference>
<protein>
    <recommendedName>
        <fullName evidence="7">Beta-galactosidase</fullName>
    </recommendedName>
</protein>
<keyword evidence="6" id="KW-1185">Reference proteome</keyword>